<gene>
    <name evidence="1" type="ORF">LCI18_011593</name>
</gene>
<accession>A0ACD3ZH77</accession>
<reference evidence="1" key="1">
    <citation type="submission" date="2021-11" db="EMBL/GenBank/DDBJ databases">
        <title>Fusarium solani-melongenae Genome sequencing and assembly.</title>
        <authorList>
            <person name="Xie S."/>
            <person name="Huang L."/>
            <person name="Zhang X."/>
        </authorList>
    </citation>
    <scope>NUCLEOTIDE SEQUENCE</scope>
    <source>
        <strain evidence="1">CRI 24-3</strain>
    </source>
</reference>
<evidence type="ECO:0000313" key="2">
    <source>
        <dbReference type="Proteomes" id="UP000830768"/>
    </source>
</evidence>
<evidence type="ECO:0000313" key="1">
    <source>
        <dbReference type="EMBL" id="UPL00659.1"/>
    </source>
</evidence>
<sequence length="534" mass="58808">MAAALAPPPAAAPAALPGTPHRNNLAYQMILDSSPQTFFEERTPSSPAKRRRTAQPEYPKQPALAAPGRSQQREKGPLGQGPLDPLISELGIFVKGIKQLAQAIDDIIDNASQQEKQTLGKLFQDIPTYLTSRIYGGQGAETTDSSKTWAAITGSSSKPGQSSTQSQDKPTAAKASPQLKAEPLQVLVRVPQEHHEWARSLKNFALREATCRALGLSLAEIPDIHNTATGFSIRPINTAIRDKIIASQEQLQHCLRASKVELPVKWFNYAIPSCPNKLPNILGDLVDTEATIEDEVIAQTGQRPVRLQPSRHTSQNINAERKTWIASFLQPVEPFRLFGVSALARRIEKKALIQRHNPGCQGYHTSRYCHRQQRCETCSDPLEEGHQQPCSLSPKCSNCYGPFPASHENCPARPIRKNGETIPLTKKELTAIRKIGQKSYLRAQQTDSQSTFAMSDLARTGRRASTNSSSTSASSQDEMEIEVNAQQPDQQLDQQPGQQASNTQPARSQRRGRDLPRKNYNIANAFSSLVNEEA</sequence>
<protein>
    <submittedName>
        <fullName evidence="1">Uncharacterized protein</fullName>
    </submittedName>
</protein>
<proteinExistence type="predicted"/>
<dbReference type="Proteomes" id="UP000830768">
    <property type="component" value="Chromosome 10"/>
</dbReference>
<name>A0ACD3ZH77_FUSSC</name>
<dbReference type="EMBL" id="CP090038">
    <property type="protein sequence ID" value="UPL00659.1"/>
    <property type="molecule type" value="Genomic_DNA"/>
</dbReference>
<organism evidence="1 2">
    <name type="scientific">Fusarium solani subsp. cucurbitae</name>
    <name type="common">Neocosmosporum cucurbitae</name>
    <dbReference type="NCBI Taxonomy" id="2747967"/>
    <lineage>
        <taxon>Eukaryota</taxon>
        <taxon>Fungi</taxon>
        <taxon>Dikarya</taxon>
        <taxon>Ascomycota</taxon>
        <taxon>Pezizomycotina</taxon>
        <taxon>Sordariomycetes</taxon>
        <taxon>Hypocreomycetidae</taxon>
        <taxon>Hypocreales</taxon>
        <taxon>Nectriaceae</taxon>
        <taxon>Fusarium</taxon>
        <taxon>Fusarium solani species complex</taxon>
    </lineage>
</organism>
<keyword evidence="2" id="KW-1185">Reference proteome</keyword>